<reference evidence="1" key="1">
    <citation type="journal article" date="2014" name="Front. Microbiol.">
        <title>High frequency of phylogenetically diverse reductive dehalogenase-homologous genes in deep subseafloor sedimentary metagenomes.</title>
        <authorList>
            <person name="Kawai M."/>
            <person name="Futagami T."/>
            <person name="Toyoda A."/>
            <person name="Takaki Y."/>
            <person name="Nishi S."/>
            <person name="Hori S."/>
            <person name="Arai W."/>
            <person name="Tsubouchi T."/>
            <person name="Morono Y."/>
            <person name="Uchiyama I."/>
            <person name="Ito T."/>
            <person name="Fujiyama A."/>
            <person name="Inagaki F."/>
            <person name="Takami H."/>
        </authorList>
    </citation>
    <scope>NUCLEOTIDE SEQUENCE</scope>
    <source>
        <strain evidence="1">Expedition CK06-06</strain>
    </source>
</reference>
<organism evidence="1">
    <name type="scientific">marine sediment metagenome</name>
    <dbReference type="NCBI Taxonomy" id="412755"/>
    <lineage>
        <taxon>unclassified sequences</taxon>
        <taxon>metagenomes</taxon>
        <taxon>ecological metagenomes</taxon>
    </lineage>
</organism>
<evidence type="ECO:0000313" key="1">
    <source>
        <dbReference type="EMBL" id="GAG98035.1"/>
    </source>
</evidence>
<dbReference type="AlphaFoldDB" id="X1BSJ8"/>
<evidence type="ECO:0008006" key="2">
    <source>
        <dbReference type="Google" id="ProtNLM"/>
    </source>
</evidence>
<gene>
    <name evidence="1" type="ORF">S01H4_45297</name>
</gene>
<accession>X1BSJ8</accession>
<proteinExistence type="predicted"/>
<sequence>MTTVPNIVNNLNLEASGFEIETEIIIEALNKGYKIKEVPINNGVSFRDSYMNLVLDSLKIGLTFFSGIFPKKLKFIFRFLTSKINKIR</sequence>
<comment type="caution">
    <text evidence="1">The sequence shown here is derived from an EMBL/GenBank/DDBJ whole genome shotgun (WGS) entry which is preliminary data.</text>
</comment>
<protein>
    <recommendedName>
        <fullName evidence="2">Glycosyltransferase 2-like domain-containing protein</fullName>
    </recommendedName>
</protein>
<dbReference type="EMBL" id="BART01025206">
    <property type="protein sequence ID" value="GAG98035.1"/>
    <property type="molecule type" value="Genomic_DNA"/>
</dbReference>
<name>X1BSJ8_9ZZZZ</name>